<keyword evidence="4" id="KW-1185">Reference proteome</keyword>
<dbReference type="Proteomes" id="UP000239724">
    <property type="component" value="Unassembled WGS sequence"/>
</dbReference>
<proteinExistence type="predicted"/>
<comment type="caution">
    <text evidence="3">The sequence shown here is derived from an EMBL/GenBank/DDBJ whole genome shotgun (WGS) entry which is preliminary data.</text>
</comment>
<gene>
    <name evidence="3" type="ORF">CCS01_18350</name>
</gene>
<evidence type="ECO:0000313" key="4">
    <source>
        <dbReference type="Proteomes" id="UP000239724"/>
    </source>
</evidence>
<evidence type="ECO:0000313" key="3">
    <source>
        <dbReference type="EMBL" id="PPQ30996.1"/>
    </source>
</evidence>
<feature type="region of interest" description="Disordered" evidence="1">
    <location>
        <begin position="152"/>
        <end position="171"/>
    </location>
</feature>
<accession>A0A2S6N8P9</accession>
<dbReference type="Pfam" id="PF01850">
    <property type="entry name" value="PIN"/>
    <property type="match status" value="1"/>
</dbReference>
<organism evidence="3 4">
    <name type="scientific">Rhodopila globiformis</name>
    <name type="common">Rhodopseudomonas globiformis</name>
    <dbReference type="NCBI Taxonomy" id="1071"/>
    <lineage>
        <taxon>Bacteria</taxon>
        <taxon>Pseudomonadati</taxon>
        <taxon>Pseudomonadota</taxon>
        <taxon>Alphaproteobacteria</taxon>
        <taxon>Acetobacterales</taxon>
        <taxon>Acetobacteraceae</taxon>
        <taxon>Rhodopila</taxon>
    </lineage>
</organism>
<dbReference type="InterPro" id="IPR029060">
    <property type="entry name" value="PIN-like_dom_sf"/>
</dbReference>
<reference evidence="3 4" key="1">
    <citation type="journal article" date="2018" name="Arch. Microbiol.">
        <title>New insights into the metabolic potential of the phototrophic purple bacterium Rhodopila globiformis DSM 161(T) from its draft genome sequence and evidence for a vanadium-dependent nitrogenase.</title>
        <authorList>
            <person name="Imhoff J.F."/>
            <person name="Rahn T."/>
            <person name="Kunzel S."/>
            <person name="Neulinger S.C."/>
        </authorList>
    </citation>
    <scope>NUCLEOTIDE SEQUENCE [LARGE SCALE GENOMIC DNA]</scope>
    <source>
        <strain evidence="3 4">DSM 161</strain>
    </source>
</reference>
<dbReference type="Gene3D" id="3.40.50.1010">
    <property type="entry name" value="5'-nuclease"/>
    <property type="match status" value="1"/>
</dbReference>
<dbReference type="AlphaFoldDB" id="A0A2S6N8P9"/>
<dbReference type="InterPro" id="IPR002716">
    <property type="entry name" value="PIN_dom"/>
</dbReference>
<dbReference type="SUPFAM" id="SSF88723">
    <property type="entry name" value="PIN domain-like"/>
    <property type="match status" value="1"/>
</dbReference>
<feature type="domain" description="PIN" evidence="2">
    <location>
        <begin position="9"/>
        <end position="144"/>
    </location>
</feature>
<dbReference type="OrthoDB" id="7188375at2"/>
<name>A0A2S6N8P9_RHOGL</name>
<protein>
    <recommendedName>
        <fullName evidence="2">PIN domain-containing protein</fullName>
    </recommendedName>
</protein>
<dbReference type="RefSeq" id="WP_104520271.1">
    <property type="nucleotide sequence ID" value="NZ_NHRY01000201.1"/>
</dbReference>
<sequence length="171" mass="19290">MAEAPLGWVVDTNVLSNRGDVEADPNRVEWLRRNARLVRISVATVAEMRRGLFLLEARIVATADRKVRAREQARLDWKRAWYDELTGRFADRLEPIDMVVAETWAETSVQFPSLKDGDKAIAATALPRGYGVATENPGDFRRTGVKLVNPFDPDSWDEGPEIDPETSLIRL</sequence>
<dbReference type="EMBL" id="NHRY01000201">
    <property type="protein sequence ID" value="PPQ30996.1"/>
    <property type="molecule type" value="Genomic_DNA"/>
</dbReference>
<evidence type="ECO:0000256" key="1">
    <source>
        <dbReference type="SAM" id="MobiDB-lite"/>
    </source>
</evidence>
<evidence type="ECO:0000259" key="2">
    <source>
        <dbReference type="Pfam" id="PF01850"/>
    </source>
</evidence>
<feature type="compositionally biased region" description="Acidic residues" evidence="1">
    <location>
        <begin position="154"/>
        <end position="164"/>
    </location>
</feature>